<comment type="caution">
    <text evidence="1">The sequence shown here is derived from an EMBL/GenBank/DDBJ whole genome shotgun (WGS) entry which is preliminary data.</text>
</comment>
<keyword evidence="2" id="KW-1185">Reference proteome</keyword>
<accession>A0AAU9MQJ1</accession>
<dbReference type="EMBL" id="CAKMRJ010002223">
    <property type="protein sequence ID" value="CAH1426963.1"/>
    <property type="molecule type" value="Genomic_DNA"/>
</dbReference>
<reference evidence="1 2" key="1">
    <citation type="submission" date="2022-01" db="EMBL/GenBank/DDBJ databases">
        <authorList>
            <person name="Xiong W."/>
            <person name="Schranz E."/>
        </authorList>
    </citation>
    <scope>NUCLEOTIDE SEQUENCE [LARGE SCALE GENOMIC DNA]</scope>
</reference>
<dbReference type="AlphaFoldDB" id="A0AAU9MQJ1"/>
<dbReference type="Proteomes" id="UP001157418">
    <property type="component" value="Unassembled WGS sequence"/>
</dbReference>
<protein>
    <submittedName>
        <fullName evidence="1">Uncharacterized protein</fullName>
    </submittedName>
</protein>
<evidence type="ECO:0000313" key="2">
    <source>
        <dbReference type="Proteomes" id="UP001157418"/>
    </source>
</evidence>
<proteinExistence type="predicted"/>
<sequence>MEAQVATLDGERSEFALGICHVKAACLAAGVENGKQVARTWSAGNSLGSSDPNVVAQSIDAMHAAIRAFSETDFVSYLRLGELSLADLRQLYSEEEEHVLDGGVGGTALTQPRRD</sequence>
<organism evidence="1 2">
    <name type="scientific">Lactuca virosa</name>
    <dbReference type="NCBI Taxonomy" id="75947"/>
    <lineage>
        <taxon>Eukaryota</taxon>
        <taxon>Viridiplantae</taxon>
        <taxon>Streptophyta</taxon>
        <taxon>Embryophyta</taxon>
        <taxon>Tracheophyta</taxon>
        <taxon>Spermatophyta</taxon>
        <taxon>Magnoliopsida</taxon>
        <taxon>eudicotyledons</taxon>
        <taxon>Gunneridae</taxon>
        <taxon>Pentapetalae</taxon>
        <taxon>asterids</taxon>
        <taxon>campanulids</taxon>
        <taxon>Asterales</taxon>
        <taxon>Asteraceae</taxon>
        <taxon>Cichorioideae</taxon>
        <taxon>Cichorieae</taxon>
        <taxon>Lactucinae</taxon>
        <taxon>Lactuca</taxon>
    </lineage>
</organism>
<name>A0AAU9MQJ1_9ASTR</name>
<evidence type="ECO:0000313" key="1">
    <source>
        <dbReference type="EMBL" id="CAH1426963.1"/>
    </source>
</evidence>
<gene>
    <name evidence="1" type="ORF">LVIROSA_LOCUS14015</name>
</gene>